<feature type="domain" description="Pyridoxamine 5'-phosphate oxidase N-terminal" evidence="2">
    <location>
        <begin position="16"/>
        <end position="133"/>
    </location>
</feature>
<dbReference type="SUPFAM" id="SSF50475">
    <property type="entry name" value="FMN-binding split barrel"/>
    <property type="match status" value="1"/>
</dbReference>
<dbReference type="Pfam" id="PF01243">
    <property type="entry name" value="PNPOx_N"/>
    <property type="match status" value="1"/>
</dbReference>
<keyword evidence="1 3" id="KW-0560">Oxidoreductase</keyword>
<evidence type="ECO:0000256" key="1">
    <source>
        <dbReference type="ARBA" id="ARBA00023002"/>
    </source>
</evidence>
<dbReference type="EC" id="1.-.-.-" evidence="3"/>
<dbReference type="PANTHER" id="PTHR35176">
    <property type="entry name" value="HEME OXYGENASE HI_0854-RELATED"/>
    <property type="match status" value="1"/>
</dbReference>
<dbReference type="RefSeq" id="WP_386767097.1">
    <property type="nucleotide sequence ID" value="NZ_JBHSTI010000008.1"/>
</dbReference>
<dbReference type="GO" id="GO:0016491">
    <property type="term" value="F:oxidoreductase activity"/>
    <property type="evidence" value="ECO:0007669"/>
    <property type="project" value="UniProtKB-KW"/>
</dbReference>
<dbReference type="InterPro" id="IPR011576">
    <property type="entry name" value="Pyridox_Oxase_N"/>
</dbReference>
<proteinExistence type="predicted"/>
<name>A0ABW1T3H6_9ACTN</name>
<dbReference type="Gene3D" id="2.30.110.10">
    <property type="entry name" value="Electron Transport, Fmn-binding Protein, Chain A"/>
    <property type="match status" value="1"/>
</dbReference>
<dbReference type="InterPro" id="IPR012349">
    <property type="entry name" value="Split_barrel_FMN-bd"/>
</dbReference>
<accession>A0ABW1T3H6</accession>
<evidence type="ECO:0000259" key="2">
    <source>
        <dbReference type="Pfam" id="PF01243"/>
    </source>
</evidence>
<dbReference type="PANTHER" id="PTHR35176:SF11">
    <property type="entry name" value="PYRIDOXAMINE 5'-PHOSPHATE OXIDASE FAMILY PROTEIN"/>
    <property type="match status" value="1"/>
</dbReference>
<organism evidence="3 4">
    <name type="scientific">Longivirga aurantiaca</name>
    <dbReference type="NCBI Taxonomy" id="1837743"/>
    <lineage>
        <taxon>Bacteria</taxon>
        <taxon>Bacillati</taxon>
        <taxon>Actinomycetota</taxon>
        <taxon>Actinomycetes</taxon>
        <taxon>Sporichthyales</taxon>
        <taxon>Sporichthyaceae</taxon>
        <taxon>Longivirga</taxon>
    </lineage>
</organism>
<evidence type="ECO:0000313" key="3">
    <source>
        <dbReference type="EMBL" id="MFC6238680.1"/>
    </source>
</evidence>
<sequence length="136" mass="14875">MTEHPGGAQSIEETQRLAASAYLSLTTYRKDGTAVPTPVWASTDGTRLYVWTQADSGKVKRVRHRGHVQVAPCDARGSLQGAPVDASARVVDAPEELARIEGRHRAKYGVQFTLFRLAGKVFRRGRPYAGLEITVV</sequence>
<dbReference type="Proteomes" id="UP001596138">
    <property type="component" value="Unassembled WGS sequence"/>
</dbReference>
<gene>
    <name evidence="3" type="ORF">ACFQGU_12400</name>
</gene>
<dbReference type="NCBIfam" id="TIGR03666">
    <property type="entry name" value="Rv2061_F420"/>
    <property type="match status" value="1"/>
</dbReference>
<dbReference type="EMBL" id="JBHSTI010000008">
    <property type="protein sequence ID" value="MFC6238680.1"/>
    <property type="molecule type" value="Genomic_DNA"/>
</dbReference>
<dbReference type="InterPro" id="IPR019965">
    <property type="entry name" value="PPOX_F420-dep_Rv2061_put"/>
</dbReference>
<comment type="caution">
    <text evidence="3">The sequence shown here is derived from an EMBL/GenBank/DDBJ whole genome shotgun (WGS) entry which is preliminary data.</text>
</comment>
<keyword evidence="4" id="KW-1185">Reference proteome</keyword>
<protein>
    <submittedName>
        <fullName evidence="3">PPOX class F420-dependent oxidoreductase</fullName>
        <ecNumber evidence="3">1.-.-.-</ecNumber>
    </submittedName>
</protein>
<evidence type="ECO:0000313" key="4">
    <source>
        <dbReference type="Proteomes" id="UP001596138"/>
    </source>
</evidence>
<dbReference type="InterPro" id="IPR052019">
    <property type="entry name" value="F420H2_bilvrd_red/Heme_oxyg"/>
</dbReference>
<reference evidence="4" key="1">
    <citation type="journal article" date="2019" name="Int. J. Syst. Evol. Microbiol.">
        <title>The Global Catalogue of Microorganisms (GCM) 10K type strain sequencing project: providing services to taxonomists for standard genome sequencing and annotation.</title>
        <authorList>
            <consortium name="The Broad Institute Genomics Platform"/>
            <consortium name="The Broad Institute Genome Sequencing Center for Infectious Disease"/>
            <person name="Wu L."/>
            <person name="Ma J."/>
        </authorList>
    </citation>
    <scope>NUCLEOTIDE SEQUENCE [LARGE SCALE GENOMIC DNA]</scope>
    <source>
        <strain evidence="4">CGMCC 4.7317</strain>
    </source>
</reference>